<name>A0A166C167_METOA</name>
<dbReference type="Proteomes" id="UP000077428">
    <property type="component" value="Unassembled WGS sequence"/>
</dbReference>
<reference evidence="3" key="1">
    <citation type="journal article" date="2016" name="Genome Announc.">
        <title>Draft Genome Sequences of Methanobrevibacter curvatus DSM11111, Methanobrevibacter cuticularis DSM11139, Methanobrevibacter filiformis DSM11501, and Methanobrevibacter oralis DSM7256.</title>
        <authorList>
            <person name="Poehlein A."/>
            <person name="Seedorf H."/>
        </authorList>
    </citation>
    <scope>NUCLEOTIDE SEQUENCE [LARGE SCALE GENOMIC DNA]</scope>
    <source>
        <strain evidence="3">DSM 7256 / JCM 30027 / ZR</strain>
    </source>
</reference>
<evidence type="ECO:0000313" key="3">
    <source>
        <dbReference type="Proteomes" id="UP000077428"/>
    </source>
</evidence>
<organism evidence="2 3">
    <name type="scientific">Methanobrevibacter oralis</name>
    <dbReference type="NCBI Taxonomy" id="66851"/>
    <lineage>
        <taxon>Archaea</taxon>
        <taxon>Methanobacteriati</taxon>
        <taxon>Methanobacteriota</taxon>
        <taxon>Methanomada group</taxon>
        <taxon>Methanobacteria</taxon>
        <taxon>Methanobacteriales</taxon>
        <taxon>Methanobacteriaceae</taxon>
        <taxon>Methanobrevibacter</taxon>
    </lineage>
</organism>
<dbReference type="PATRIC" id="fig|66851.6.peg.2007"/>
<feature type="transmembrane region" description="Helical" evidence="1">
    <location>
        <begin position="17"/>
        <end position="37"/>
    </location>
</feature>
<dbReference type="AlphaFoldDB" id="A0A166C167"/>
<dbReference type="EMBL" id="LWMU01000114">
    <property type="protein sequence ID" value="KZX10507.1"/>
    <property type="molecule type" value="Genomic_DNA"/>
</dbReference>
<comment type="caution">
    <text evidence="2">The sequence shown here is derived from an EMBL/GenBank/DDBJ whole genome shotgun (WGS) entry which is preliminary data.</text>
</comment>
<accession>A0A166C167</accession>
<evidence type="ECO:0000313" key="2">
    <source>
        <dbReference type="EMBL" id="KZX10507.1"/>
    </source>
</evidence>
<protein>
    <recommendedName>
        <fullName evidence="4">HMP/thiamine permease protein YkoE</fullName>
    </recommendedName>
</protein>
<keyword evidence="3" id="KW-1185">Reference proteome</keyword>
<evidence type="ECO:0000256" key="1">
    <source>
        <dbReference type="SAM" id="Phobius"/>
    </source>
</evidence>
<feature type="transmembrane region" description="Helical" evidence="1">
    <location>
        <begin position="91"/>
        <end position="110"/>
    </location>
</feature>
<feature type="transmembrane region" description="Helical" evidence="1">
    <location>
        <begin position="43"/>
        <end position="60"/>
    </location>
</feature>
<gene>
    <name evidence="2" type="ORF">MBORA_18380</name>
</gene>
<feature type="transmembrane region" description="Helical" evidence="1">
    <location>
        <begin position="122"/>
        <end position="142"/>
    </location>
</feature>
<dbReference type="RefSeq" id="WP_063720572.1">
    <property type="nucleotide sequence ID" value="NZ_LT985172.1"/>
</dbReference>
<proteinExistence type="predicted"/>
<keyword evidence="1" id="KW-1133">Transmembrane helix</keyword>
<evidence type="ECO:0008006" key="4">
    <source>
        <dbReference type="Google" id="ProtNLM"/>
    </source>
</evidence>
<keyword evidence="1" id="KW-0812">Transmembrane</keyword>
<dbReference type="OrthoDB" id="380812at2157"/>
<keyword evidence="1" id="KW-0472">Membrane</keyword>
<feature type="transmembrane region" description="Helical" evidence="1">
    <location>
        <begin position="148"/>
        <end position="170"/>
    </location>
</feature>
<sequence>MDDNKNKSKFYFNNKEIALLAAFFVLLLADNFIWALGPMVGNVVYGVVEGIILIVASIVIGKKYTMITLGFVRTLAEFIIAGAFVGSLTAFSYIICAVFLEVILMTYNPYGESLKINVIGSAVYGIISRIVFLGVSMTFYGMVLPNSLLAFMVIVPTISFAIGGFIGTSFGKRVKKVLFSV</sequence>